<organism evidence="1 2">
    <name type="scientific">Magnetospirillum sulfuroxidans</name>
    <dbReference type="NCBI Taxonomy" id="611300"/>
    <lineage>
        <taxon>Bacteria</taxon>
        <taxon>Pseudomonadati</taxon>
        <taxon>Pseudomonadota</taxon>
        <taxon>Alphaproteobacteria</taxon>
        <taxon>Rhodospirillales</taxon>
        <taxon>Rhodospirillaceae</taxon>
        <taxon>Magnetospirillum</taxon>
    </lineage>
</organism>
<evidence type="ECO:0008006" key="3">
    <source>
        <dbReference type="Google" id="ProtNLM"/>
    </source>
</evidence>
<proteinExistence type="predicted"/>
<keyword evidence="2" id="KW-1185">Reference proteome</keyword>
<evidence type="ECO:0000313" key="2">
    <source>
        <dbReference type="Proteomes" id="UP000680714"/>
    </source>
</evidence>
<comment type="caution">
    <text evidence="1">The sequence shown here is derived from an EMBL/GenBank/DDBJ whole genome shotgun (WGS) entry which is preliminary data.</text>
</comment>
<dbReference type="Proteomes" id="UP000680714">
    <property type="component" value="Unassembled WGS sequence"/>
</dbReference>
<dbReference type="RefSeq" id="WP_211549842.1">
    <property type="nucleotide sequence ID" value="NZ_JAGTUF010000013.1"/>
</dbReference>
<protein>
    <recommendedName>
        <fullName evidence="3">Glycosyltransferase</fullName>
    </recommendedName>
</protein>
<evidence type="ECO:0000313" key="1">
    <source>
        <dbReference type="EMBL" id="MBR9972764.1"/>
    </source>
</evidence>
<dbReference type="SUPFAM" id="SSF53448">
    <property type="entry name" value="Nucleotide-diphospho-sugar transferases"/>
    <property type="match status" value="1"/>
</dbReference>
<name>A0ABS5IEA7_9PROT</name>
<gene>
    <name evidence="1" type="ORF">KEC16_13650</name>
</gene>
<sequence>MLRIFIGFDPHEAVAFNVLQYSILRRTSAPTAVIPLALNQLGGKMWRERNPLQSTDFSFSRFLTPHLSGYEGWSLFIDCDMLVLDDVASLFALADDKYAVQVIKHDHRPVEDEKFLGAVQTKYEKKNWSSVVLFNNAKCTALTPEYVNSASGLDLHQFKWLGDDSLIGELPHRWGHLVDYDPEVPVDQLSLIHYTTGGPYFDDYRECGYADLWNSERDAMLACSQRTKA</sequence>
<dbReference type="PANTHER" id="PTHR35105">
    <property type="entry name" value="EXPRESSED PROTEIN"/>
    <property type="match status" value="1"/>
</dbReference>
<dbReference type="Gene3D" id="3.90.550.10">
    <property type="entry name" value="Spore Coat Polysaccharide Biosynthesis Protein SpsA, Chain A"/>
    <property type="match status" value="1"/>
</dbReference>
<dbReference type="InterPro" id="IPR029044">
    <property type="entry name" value="Nucleotide-diphossugar_trans"/>
</dbReference>
<accession>A0ABS5IEA7</accession>
<dbReference type="PANTHER" id="PTHR35105:SF2">
    <property type="entry name" value="PROTEIN CDI"/>
    <property type="match status" value="1"/>
</dbReference>
<reference evidence="1 2" key="1">
    <citation type="submission" date="2021-04" db="EMBL/GenBank/DDBJ databases">
        <title>Magnetospirillum sulfuroxidans sp. nov., a facultative chemolithoautotrophic sulfur-oxidizing alphaproteobacterium isolated from freshwater sediment and proposals for Paramagetospirillum gen. nov., and Magnetospirillaceae fam. nov.</title>
        <authorList>
            <person name="Koziaeva V."/>
            <person name="Geelhoed J.S."/>
            <person name="Sorokin D.Y."/>
            <person name="Grouzdev D.S."/>
        </authorList>
    </citation>
    <scope>NUCLEOTIDE SEQUENCE [LARGE SCALE GENOMIC DNA]</scope>
    <source>
        <strain evidence="1 2">J10</strain>
    </source>
</reference>
<dbReference type="EMBL" id="JAGTUF010000013">
    <property type="protein sequence ID" value="MBR9972764.1"/>
    <property type="molecule type" value="Genomic_DNA"/>
</dbReference>